<dbReference type="GO" id="GO:0007189">
    <property type="term" value="P:adenylate cyclase-activating G protein-coupled receptor signaling pathway"/>
    <property type="evidence" value="ECO:0007669"/>
    <property type="project" value="TreeGrafter"/>
</dbReference>
<dbReference type="SUPFAM" id="SSF81321">
    <property type="entry name" value="Family A G protein-coupled receptor-like"/>
    <property type="match status" value="1"/>
</dbReference>
<proteinExistence type="predicted"/>
<dbReference type="EMBL" id="HBIO01006204">
    <property type="protein sequence ID" value="CAE0459675.1"/>
    <property type="molecule type" value="Transcribed_RNA"/>
</dbReference>
<comment type="subcellular location">
    <subcellularLocation>
        <location evidence="1">Membrane</location>
        <topology evidence="1">Multi-pass membrane protein</topology>
    </subcellularLocation>
</comment>
<feature type="transmembrane region" description="Helical" evidence="5">
    <location>
        <begin position="89"/>
        <end position="108"/>
    </location>
</feature>
<keyword evidence="2 5" id="KW-0812">Transmembrane</keyword>
<sequence>MFFMSFGDIILSVSIALTTIPMPTEVLEFFPFPGGLVYGNKRTCETQGFLMLLGAELSLLFNAILNVYYVCTIRYGISDIRIRKRYLPIMLTIAFLLSLPIPIMLLNLNYFEPHTYSMNCYIGAEPISPPITDQEIIDKKKGMRISMVVFALCFIGSTFLLIVLSLILVVTAVYLKDGTSFKSSRNESMQMERGSNNEIDDSFTDDETQEVDYRPRQAVMYIAAFLLSWLPVLIGGAVAPKSIPVHVVRSILSPLQGFFNATIFIYHKIHNLRRSSIGEYTFFGAAKIAIISPRLVPEILVSRIELVVLDELNRDREELAHRAAYFASSRIRGGGELMDDPNASACSPSIACVSVDRLSCEVNTLFNECDENGSQRRRSLQSQALSGFYNTPVMAVEDESLGVLDTASSILVEEGATILDSIVVEEGVTISTKASK</sequence>
<reference evidence="7" key="1">
    <citation type="submission" date="2021-01" db="EMBL/GenBank/DDBJ databases">
        <authorList>
            <person name="Corre E."/>
            <person name="Pelletier E."/>
            <person name="Niang G."/>
            <person name="Scheremetjew M."/>
            <person name="Finn R."/>
            <person name="Kale V."/>
            <person name="Holt S."/>
            <person name="Cochrane G."/>
            <person name="Meng A."/>
            <person name="Brown T."/>
            <person name="Cohen L."/>
        </authorList>
    </citation>
    <scope>NUCLEOTIDE SEQUENCE</scope>
    <source>
        <strain evidence="7">MM31A-1</strain>
    </source>
</reference>
<evidence type="ECO:0000256" key="3">
    <source>
        <dbReference type="ARBA" id="ARBA00022989"/>
    </source>
</evidence>
<keyword evidence="4 5" id="KW-0472">Membrane</keyword>
<gene>
    <name evidence="7" type="ORF">CDEB00056_LOCUS4516</name>
</gene>
<evidence type="ECO:0000313" key="7">
    <source>
        <dbReference type="EMBL" id="CAE0459675.1"/>
    </source>
</evidence>
<feature type="transmembrane region" description="Helical" evidence="5">
    <location>
        <begin position="245"/>
        <end position="266"/>
    </location>
</feature>
<organism evidence="7">
    <name type="scientific">Chaetoceros debilis</name>
    <dbReference type="NCBI Taxonomy" id="122233"/>
    <lineage>
        <taxon>Eukaryota</taxon>
        <taxon>Sar</taxon>
        <taxon>Stramenopiles</taxon>
        <taxon>Ochrophyta</taxon>
        <taxon>Bacillariophyta</taxon>
        <taxon>Coscinodiscophyceae</taxon>
        <taxon>Chaetocerotophycidae</taxon>
        <taxon>Chaetocerotales</taxon>
        <taxon>Chaetocerotaceae</taxon>
        <taxon>Chaetoceros</taxon>
    </lineage>
</organism>
<dbReference type="GO" id="GO:0004930">
    <property type="term" value="F:G protein-coupled receptor activity"/>
    <property type="evidence" value="ECO:0007669"/>
    <property type="project" value="TreeGrafter"/>
</dbReference>
<keyword evidence="3 5" id="KW-1133">Transmembrane helix</keyword>
<dbReference type="PANTHER" id="PTHR23112">
    <property type="entry name" value="G PROTEIN-COUPLED RECEPTOR 157-RELATED"/>
    <property type="match status" value="1"/>
</dbReference>
<evidence type="ECO:0000256" key="2">
    <source>
        <dbReference type="ARBA" id="ARBA00022692"/>
    </source>
</evidence>
<dbReference type="PROSITE" id="PS50262">
    <property type="entry name" value="G_PROTEIN_RECEP_F1_2"/>
    <property type="match status" value="1"/>
</dbReference>
<accession>A0A7S3V6F1</accession>
<evidence type="ECO:0000256" key="1">
    <source>
        <dbReference type="ARBA" id="ARBA00004141"/>
    </source>
</evidence>
<dbReference type="InterPro" id="IPR017452">
    <property type="entry name" value="GPCR_Rhodpsn_7TM"/>
</dbReference>
<evidence type="ECO:0000256" key="4">
    <source>
        <dbReference type="ARBA" id="ARBA00023136"/>
    </source>
</evidence>
<feature type="transmembrane region" description="Helical" evidence="5">
    <location>
        <begin position="59"/>
        <end position="77"/>
    </location>
</feature>
<protein>
    <recommendedName>
        <fullName evidence="6">G-protein coupled receptors family 1 profile domain-containing protein</fullName>
    </recommendedName>
</protein>
<dbReference type="Gene3D" id="1.20.1070.10">
    <property type="entry name" value="Rhodopsin 7-helix transmembrane proteins"/>
    <property type="match status" value="1"/>
</dbReference>
<feature type="transmembrane region" description="Helical" evidence="5">
    <location>
        <begin position="218"/>
        <end position="239"/>
    </location>
</feature>
<evidence type="ECO:0000259" key="6">
    <source>
        <dbReference type="PROSITE" id="PS50262"/>
    </source>
</evidence>
<dbReference type="AlphaFoldDB" id="A0A7S3V6F1"/>
<dbReference type="PANTHER" id="PTHR23112:SF0">
    <property type="entry name" value="TRANSMEMBRANE PROTEIN 116"/>
    <property type="match status" value="1"/>
</dbReference>
<dbReference type="GO" id="GO:0005886">
    <property type="term" value="C:plasma membrane"/>
    <property type="evidence" value="ECO:0007669"/>
    <property type="project" value="TreeGrafter"/>
</dbReference>
<name>A0A7S3V6F1_9STRA</name>
<feature type="domain" description="G-protein coupled receptors family 1 profile" evidence="6">
    <location>
        <begin position="1"/>
        <end position="234"/>
    </location>
</feature>
<feature type="transmembrane region" description="Helical" evidence="5">
    <location>
        <begin position="148"/>
        <end position="175"/>
    </location>
</feature>
<evidence type="ECO:0000256" key="5">
    <source>
        <dbReference type="SAM" id="Phobius"/>
    </source>
</evidence>